<evidence type="ECO:0000313" key="2">
    <source>
        <dbReference type="Proteomes" id="UP000789860"/>
    </source>
</evidence>
<proteinExistence type="predicted"/>
<name>A0ACA9KMP1_9GLOM</name>
<accession>A0ACA9KMP1</accession>
<dbReference type="Proteomes" id="UP000789860">
    <property type="component" value="Unassembled WGS sequence"/>
</dbReference>
<feature type="non-terminal residue" evidence="1">
    <location>
        <position position="102"/>
    </location>
</feature>
<keyword evidence="2" id="KW-1185">Reference proteome</keyword>
<comment type="caution">
    <text evidence="1">The sequence shown here is derived from an EMBL/GenBank/DDBJ whole genome shotgun (WGS) entry which is preliminary data.</text>
</comment>
<sequence length="102" mass="11986">MVNKTIDEKRPIFIGIAQSVTKLLDKMERNIITMRGIQYNETFVDFLVRCAYNYSEPIICTKDQTKIEEMIEVDHHHTRFVGCIQTQQTSISYSMTIDELHQ</sequence>
<reference evidence="1" key="1">
    <citation type="submission" date="2021-06" db="EMBL/GenBank/DDBJ databases">
        <authorList>
            <person name="Kallberg Y."/>
            <person name="Tangrot J."/>
            <person name="Rosling A."/>
        </authorList>
    </citation>
    <scope>NUCLEOTIDE SEQUENCE</scope>
    <source>
        <strain evidence="1">AU212A</strain>
    </source>
</reference>
<evidence type="ECO:0000313" key="1">
    <source>
        <dbReference type="EMBL" id="CAG8480609.1"/>
    </source>
</evidence>
<dbReference type="EMBL" id="CAJVPM010002139">
    <property type="protein sequence ID" value="CAG8480609.1"/>
    <property type="molecule type" value="Genomic_DNA"/>
</dbReference>
<protein>
    <submittedName>
        <fullName evidence="1">7903_t:CDS:1</fullName>
    </submittedName>
</protein>
<gene>
    <name evidence="1" type="ORF">SCALOS_LOCUS2405</name>
</gene>
<organism evidence="1 2">
    <name type="scientific">Scutellospora calospora</name>
    <dbReference type="NCBI Taxonomy" id="85575"/>
    <lineage>
        <taxon>Eukaryota</taxon>
        <taxon>Fungi</taxon>
        <taxon>Fungi incertae sedis</taxon>
        <taxon>Mucoromycota</taxon>
        <taxon>Glomeromycotina</taxon>
        <taxon>Glomeromycetes</taxon>
        <taxon>Diversisporales</taxon>
        <taxon>Gigasporaceae</taxon>
        <taxon>Scutellospora</taxon>
    </lineage>
</organism>